<evidence type="ECO:0000313" key="7">
    <source>
        <dbReference type="Proteomes" id="UP000256661"/>
    </source>
</evidence>
<dbReference type="InterPro" id="IPR011712">
    <property type="entry name" value="Sig_transdc_His_kin_sub3_dim/P"/>
</dbReference>
<dbReference type="PANTHER" id="PTHR24421:SF63">
    <property type="entry name" value="SENSOR HISTIDINE KINASE DESK"/>
    <property type="match status" value="1"/>
</dbReference>
<dbReference type="GO" id="GO:0046983">
    <property type="term" value="F:protein dimerization activity"/>
    <property type="evidence" value="ECO:0007669"/>
    <property type="project" value="InterPro"/>
</dbReference>
<comment type="caution">
    <text evidence="6">The sequence shown here is derived from an EMBL/GenBank/DDBJ whole genome shotgun (WGS) entry which is preliminary data.</text>
</comment>
<dbReference type="PANTHER" id="PTHR24421">
    <property type="entry name" value="NITRATE/NITRITE SENSOR PROTEIN NARX-RELATED"/>
    <property type="match status" value="1"/>
</dbReference>
<dbReference type="Gene3D" id="1.20.5.1930">
    <property type="match status" value="1"/>
</dbReference>
<dbReference type="Proteomes" id="UP000256661">
    <property type="component" value="Unassembled WGS sequence"/>
</dbReference>
<dbReference type="GO" id="GO:0016020">
    <property type="term" value="C:membrane"/>
    <property type="evidence" value="ECO:0007669"/>
    <property type="project" value="InterPro"/>
</dbReference>
<evidence type="ECO:0000256" key="4">
    <source>
        <dbReference type="SAM" id="Phobius"/>
    </source>
</evidence>
<sequence length="372" mass="39999">MQPRIPPTLVIAVAIVGISLVTLGGVMLPALWYELATRRDPARIAFAVIAMGGVLVLYGRLLWQNLMRRTHALHRVGLVVVTVLSCALPGALGDTWVTSLIAPAGLIPLVLPLRQAIVVTAAGTLGISGYGLLLGFHVLTVVFEFFWFPFAALSGFVSIWMFHVVQELREARAELARAAVGEERQRFARDLHDVLGHSLQAVALRAEVAERYLDRDQARVRKELTEIQRMARDSVRDVREVVRGYRATSLRAELEGASAVLRAAGIGCEPPEMLPDLPPHVHQPLGWVAREAVTNVLRHSAATRCRIEVGATADGVRLEIVNDGAGRRAAGEGGSGLVGLSERIAAAGGEFTAGHLGDGTFRVTATVPQKGP</sequence>
<dbReference type="AlphaFoldDB" id="A0A3D9SHR5"/>
<dbReference type="GO" id="GO:0000155">
    <property type="term" value="F:phosphorelay sensor kinase activity"/>
    <property type="evidence" value="ECO:0007669"/>
    <property type="project" value="InterPro"/>
</dbReference>
<feature type="transmembrane region" description="Helical" evidence="4">
    <location>
        <begin position="72"/>
        <end position="90"/>
    </location>
</feature>
<feature type="transmembrane region" description="Helical" evidence="4">
    <location>
        <begin position="118"/>
        <end position="139"/>
    </location>
</feature>
<organism evidence="6 7">
    <name type="scientific">Thermomonospora umbrina</name>
    <dbReference type="NCBI Taxonomy" id="111806"/>
    <lineage>
        <taxon>Bacteria</taxon>
        <taxon>Bacillati</taxon>
        <taxon>Actinomycetota</taxon>
        <taxon>Actinomycetes</taxon>
        <taxon>Streptosporangiales</taxon>
        <taxon>Thermomonosporaceae</taxon>
        <taxon>Thermomonospora</taxon>
    </lineage>
</organism>
<dbReference type="OrthoDB" id="5241784at2"/>
<keyword evidence="4" id="KW-1133">Transmembrane helix</keyword>
<keyword evidence="1" id="KW-0808">Transferase</keyword>
<protein>
    <submittedName>
        <fullName evidence="6">Two-component system sensor histidine kinase DesK</fullName>
    </submittedName>
</protein>
<dbReference type="Pfam" id="PF07730">
    <property type="entry name" value="HisKA_3"/>
    <property type="match status" value="1"/>
</dbReference>
<dbReference type="RefSeq" id="WP_116021246.1">
    <property type="nucleotide sequence ID" value="NZ_QTTT01000001.1"/>
</dbReference>
<name>A0A3D9SHR5_9ACTN</name>
<feature type="transmembrane region" description="Helical" evidence="4">
    <location>
        <begin position="145"/>
        <end position="165"/>
    </location>
</feature>
<accession>A0A3D9SHR5</accession>
<feature type="domain" description="Signal transduction histidine kinase subgroup 3 dimerisation and phosphoacceptor" evidence="5">
    <location>
        <begin position="183"/>
        <end position="249"/>
    </location>
</feature>
<evidence type="ECO:0000313" key="6">
    <source>
        <dbReference type="EMBL" id="REE95449.1"/>
    </source>
</evidence>
<keyword evidence="2 6" id="KW-0418">Kinase</keyword>
<dbReference type="InterPro" id="IPR036890">
    <property type="entry name" value="HATPase_C_sf"/>
</dbReference>
<gene>
    <name evidence="6" type="ORF">DFJ69_0838</name>
</gene>
<evidence type="ECO:0000256" key="1">
    <source>
        <dbReference type="ARBA" id="ARBA00022679"/>
    </source>
</evidence>
<dbReference type="CDD" id="cd16917">
    <property type="entry name" value="HATPase_UhpB-NarQ-NarX-like"/>
    <property type="match status" value="1"/>
</dbReference>
<evidence type="ECO:0000256" key="3">
    <source>
        <dbReference type="ARBA" id="ARBA00023012"/>
    </source>
</evidence>
<feature type="transmembrane region" description="Helical" evidence="4">
    <location>
        <begin position="9"/>
        <end position="32"/>
    </location>
</feature>
<evidence type="ECO:0000256" key="2">
    <source>
        <dbReference type="ARBA" id="ARBA00022777"/>
    </source>
</evidence>
<keyword evidence="4" id="KW-0472">Membrane</keyword>
<feature type="transmembrane region" description="Helical" evidence="4">
    <location>
        <begin position="44"/>
        <end position="63"/>
    </location>
</feature>
<dbReference type="SUPFAM" id="SSF55874">
    <property type="entry name" value="ATPase domain of HSP90 chaperone/DNA topoisomerase II/histidine kinase"/>
    <property type="match status" value="1"/>
</dbReference>
<dbReference type="InterPro" id="IPR050482">
    <property type="entry name" value="Sensor_HK_TwoCompSys"/>
</dbReference>
<dbReference type="Gene3D" id="3.30.565.10">
    <property type="entry name" value="Histidine kinase-like ATPase, C-terminal domain"/>
    <property type="match status" value="1"/>
</dbReference>
<keyword evidence="7" id="KW-1185">Reference proteome</keyword>
<proteinExistence type="predicted"/>
<evidence type="ECO:0000259" key="5">
    <source>
        <dbReference type="Pfam" id="PF07730"/>
    </source>
</evidence>
<keyword evidence="3" id="KW-0902">Two-component regulatory system</keyword>
<reference evidence="6 7" key="1">
    <citation type="submission" date="2018-08" db="EMBL/GenBank/DDBJ databases">
        <title>Sequencing the genomes of 1000 actinobacteria strains.</title>
        <authorList>
            <person name="Klenk H.-P."/>
        </authorList>
    </citation>
    <scope>NUCLEOTIDE SEQUENCE [LARGE SCALE GENOMIC DNA]</scope>
    <source>
        <strain evidence="6 7">DSM 43927</strain>
    </source>
</reference>
<keyword evidence="4" id="KW-0812">Transmembrane</keyword>
<dbReference type="EMBL" id="QTTT01000001">
    <property type="protein sequence ID" value="REE95449.1"/>
    <property type="molecule type" value="Genomic_DNA"/>
</dbReference>